<feature type="compositionally biased region" description="Polar residues" evidence="2">
    <location>
        <begin position="138"/>
        <end position="147"/>
    </location>
</feature>
<dbReference type="SUPFAM" id="SSF54909">
    <property type="entry name" value="Dimeric alpha+beta barrel"/>
    <property type="match status" value="1"/>
</dbReference>
<dbReference type="RefSeq" id="WP_219922530.1">
    <property type="nucleotide sequence ID" value="NZ_BMJG01000011.1"/>
</dbReference>
<dbReference type="PANTHER" id="PTHR35848:SF6">
    <property type="entry name" value="CUPIN TYPE-2 DOMAIN-CONTAINING PROTEIN"/>
    <property type="match status" value="1"/>
</dbReference>
<evidence type="ECO:0000259" key="3">
    <source>
        <dbReference type="Pfam" id="PF03992"/>
    </source>
</evidence>
<proteinExistence type="predicted"/>
<dbReference type="SUPFAM" id="SSF51182">
    <property type="entry name" value="RmlC-like cupins"/>
    <property type="match status" value="1"/>
</dbReference>
<protein>
    <recommendedName>
        <fullName evidence="7">Cupin domain-containing protein</fullName>
    </recommendedName>
</protein>
<dbReference type="Gene3D" id="2.60.120.10">
    <property type="entry name" value="Jelly Rolls"/>
    <property type="match status" value="1"/>
</dbReference>
<feature type="domain" description="ABM" evidence="3">
    <location>
        <begin position="153"/>
        <end position="224"/>
    </location>
</feature>
<evidence type="ECO:0000313" key="6">
    <source>
        <dbReference type="Proteomes" id="UP000632322"/>
    </source>
</evidence>
<evidence type="ECO:0000259" key="4">
    <source>
        <dbReference type="Pfam" id="PF07883"/>
    </source>
</evidence>
<organism evidence="5 6">
    <name type="scientific">Brevibacterium sediminis</name>
    <dbReference type="NCBI Taxonomy" id="1857024"/>
    <lineage>
        <taxon>Bacteria</taxon>
        <taxon>Bacillati</taxon>
        <taxon>Actinomycetota</taxon>
        <taxon>Actinomycetes</taxon>
        <taxon>Micrococcales</taxon>
        <taxon>Brevibacteriaceae</taxon>
        <taxon>Brevibacterium</taxon>
    </lineage>
</organism>
<evidence type="ECO:0000256" key="2">
    <source>
        <dbReference type="SAM" id="MobiDB-lite"/>
    </source>
</evidence>
<feature type="domain" description="Cupin type-2" evidence="4">
    <location>
        <begin position="48"/>
        <end position="115"/>
    </location>
</feature>
<dbReference type="InterPro" id="IPR013096">
    <property type="entry name" value="Cupin_2"/>
</dbReference>
<dbReference type="Proteomes" id="UP000632322">
    <property type="component" value="Unassembled WGS sequence"/>
</dbReference>
<dbReference type="InterPro" id="IPR011008">
    <property type="entry name" value="Dimeric_a/b-barrel"/>
</dbReference>
<dbReference type="InterPro" id="IPR014710">
    <property type="entry name" value="RmlC-like_jellyroll"/>
</dbReference>
<name>A0ABQ1MNQ4_9MICO</name>
<dbReference type="InterPro" id="IPR011051">
    <property type="entry name" value="RmlC_Cupin_sf"/>
</dbReference>
<accession>A0ABQ1MNQ4</accession>
<feature type="compositionally biased region" description="Polar residues" evidence="2">
    <location>
        <begin position="1"/>
        <end position="11"/>
    </location>
</feature>
<dbReference type="Pfam" id="PF03992">
    <property type="entry name" value="ABM"/>
    <property type="match status" value="1"/>
</dbReference>
<feature type="region of interest" description="Disordered" evidence="2">
    <location>
        <begin position="131"/>
        <end position="151"/>
    </location>
</feature>
<evidence type="ECO:0000313" key="5">
    <source>
        <dbReference type="EMBL" id="GGC43586.1"/>
    </source>
</evidence>
<evidence type="ECO:0008006" key="7">
    <source>
        <dbReference type="Google" id="ProtNLM"/>
    </source>
</evidence>
<gene>
    <name evidence="5" type="ORF">GCM10010974_27450</name>
</gene>
<dbReference type="Gene3D" id="3.30.70.100">
    <property type="match status" value="1"/>
</dbReference>
<keyword evidence="1" id="KW-0479">Metal-binding</keyword>
<feature type="region of interest" description="Disordered" evidence="2">
    <location>
        <begin position="1"/>
        <end position="28"/>
    </location>
</feature>
<keyword evidence="6" id="KW-1185">Reference proteome</keyword>
<dbReference type="Pfam" id="PF07883">
    <property type="entry name" value="Cupin_2"/>
    <property type="match status" value="1"/>
</dbReference>
<comment type="caution">
    <text evidence="5">The sequence shown here is derived from an EMBL/GenBank/DDBJ whole genome shotgun (WGS) entry which is preliminary data.</text>
</comment>
<dbReference type="InterPro" id="IPR051610">
    <property type="entry name" value="GPI/OXD"/>
</dbReference>
<reference evidence="6" key="1">
    <citation type="journal article" date="2019" name="Int. J. Syst. Evol. Microbiol.">
        <title>The Global Catalogue of Microorganisms (GCM) 10K type strain sequencing project: providing services to taxonomists for standard genome sequencing and annotation.</title>
        <authorList>
            <consortium name="The Broad Institute Genomics Platform"/>
            <consortium name="The Broad Institute Genome Sequencing Center for Infectious Disease"/>
            <person name="Wu L."/>
            <person name="Ma J."/>
        </authorList>
    </citation>
    <scope>NUCLEOTIDE SEQUENCE [LARGE SCALE GENOMIC DNA]</scope>
    <source>
        <strain evidence="6">CGMCC 1.15472</strain>
    </source>
</reference>
<evidence type="ECO:0000256" key="1">
    <source>
        <dbReference type="ARBA" id="ARBA00022723"/>
    </source>
</evidence>
<dbReference type="EMBL" id="BMJG01000011">
    <property type="protein sequence ID" value="GGC43586.1"/>
    <property type="molecule type" value="Genomic_DNA"/>
</dbReference>
<sequence>MTARITSQPTQILRPAELPQKNRGGGARTVPLVTYGRGAASFLNGTTQFDPGSKIGHHTHNVAESVMVVEGTAVVDIDGERTELSTYDTTFVPANIPHHFENASDEEPMRIFWTYGSIDATRTMTETGEYGRIDGESADSSGPSGTESVEESAVFTIKEGCEAEFEDGVRQAVPLFQRATGARTLTLKRSVERAGIYHLSIRWDSVDDHNVGFRKSEAYSKWRELVSDCFAADPQVELLSEVLTGF</sequence>
<dbReference type="PANTHER" id="PTHR35848">
    <property type="entry name" value="OXALATE-BINDING PROTEIN"/>
    <property type="match status" value="1"/>
</dbReference>
<dbReference type="InterPro" id="IPR007138">
    <property type="entry name" value="ABM_dom"/>
</dbReference>